<accession>A0ABP8JQ77</accession>
<evidence type="ECO:0000313" key="2">
    <source>
        <dbReference type="EMBL" id="GAA4394303.1"/>
    </source>
</evidence>
<evidence type="ECO:0000313" key="3">
    <source>
        <dbReference type="Proteomes" id="UP001500390"/>
    </source>
</evidence>
<reference evidence="3" key="1">
    <citation type="journal article" date="2019" name="Int. J. Syst. Evol. Microbiol.">
        <title>The Global Catalogue of Microorganisms (GCM) 10K type strain sequencing project: providing services to taxonomists for standard genome sequencing and annotation.</title>
        <authorList>
            <consortium name="The Broad Institute Genomics Platform"/>
            <consortium name="The Broad Institute Genome Sequencing Center for Infectious Disease"/>
            <person name="Wu L."/>
            <person name="Ma J."/>
        </authorList>
    </citation>
    <scope>NUCLEOTIDE SEQUENCE [LARGE SCALE GENOMIC DNA]</scope>
    <source>
        <strain evidence="3">JCM 17738</strain>
    </source>
</reference>
<organism evidence="2 3">
    <name type="scientific">Ornithinibacter aureus</name>
    <dbReference type="NCBI Taxonomy" id="622664"/>
    <lineage>
        <taxon>Bacteria</taxon>
        <taxon>Bacillati</taxon>
        <taxon>Actinomycetota</taxon>
        <taxon>Actinomycetes</taxon>
        <taxon>Micrococcales</taxon>
        <taxon>Intrasporangiaceae</taxon>
        <taxon>Ornithinibacter</taxon>
    </lineage>
</organism>
<gene>
    <name evidence="2" type="ORF">GCM10023153_15260</name>
</gene>
<name>A0ABP8JQ77_9MICO</name>
<sequence>MVALLPSTFRRIDQLQTPVDKRREPWKVQPGSSLYLDDEASSPVQVSHTAQRLFLVAIDHLTAVRILLAPNQEAPEQITGHLHIYADYTLLRGALEASLTALWLLRPADRMTRVARSVVLAQQDAFDAAVAVPSDEDRELMRAQGRSRVQPVLDRNPGMSKPARVPMTTMLTEAVAGTRREGVVTMWRLCSGMAHARFWATQVLSSNIRLKVGPDTYHFRSEGDLSNVAMMLHEAVAILDSAIGIYEGRALPSH</sequence>
<feature type="region of interest" description="Disordered" evidence="1">
    <location>
        <begin position="143"/>
        <end position="163"/>
    </location>
</feature>
<dbReference type="EMBL" id="BAABFX010000024">
    <property type="protein sequence ID" value="GAA4394303.1"/>
    <property type="molecule type" value="Genomic_DNA"/>
</dbReference>
<dbReference type="Proteomes" id="UP001500390">
    <property type="component" value="Unassembled WGS sequence"/>
</dbReference>
<protein>
    <submittedName>
        <fullName evidence="2">Uncharacterized protein</fullName>
    </submittedName>
</protein>
<evidence type="ECO:0000256" key="1">
    <source>
        <dbReference type="SAM" id="MobiDB-lite"/>
    </source>
</evidence>
<comment type="caution">
    <text evidence="2">The sequence shown here is derived from an EMBL/GenBank/DDBJ whole genome shotgun (WGS) entry which is preliminary data.</text>
</comment>
<keyword evidence="3" id="KW-1185">Reference proteome</keyword>
<proteinExistence type="predicted"/>